<dbReference type="KEGG" id="atw:C0099_04980"/>
<dbReference type="PANTHER" id="PTHR44196">
    <property type="entry name" value="DEHYDROGENASE/REDUCTASE SDR FAMILY MEMBER 7B"/>
    <property type="match status" value="1"/>
</dbReference>
<dbReference type="Gene3D" id="3.40.50.720">
    <property type="entry name" value="NAD(P)-binding Rossmann-like Domain"/>
    <property type="match status" value="1"/>
</dbReference>
<evidence type="ECO:0000313" key="5">
    <source>
        <dbReference type="EMBL" id="AUN94348.1"/>
    </source>
</evidence>
<proteinExistence type="inferred from homology"/>
<evidence type="ECO:0000256" key="3">
    <source>
        <dbReference type="SAM" id="Phobius"/>
    </source>
</evidence>
<feature type="chain" id="PRO_5014354321" evidence="4">
    <location>
        <begin position="23"/>
        <end position="246"/>
    </location>
</feature>
<reference evidence="5 6" key="1">
    <citation type="submission" date="2018-01" db="EMBL/GenBank/DDBJ databases">
        <authorList>
            <person name="Fu G.-Y."/>
        </authorList>
    </citation>
    <scope>NUCLEOTIDE SEQUENCE [LARGE SCALE GENOMIC DNA]</scope>
    <source>
        <strain evidence="5 6">SY39</strain>
    </source>
</reference>
<dbReference type="InterPro" id="IPR036291">
    <property type="entry name" value="NAD(P)-bd_dom_sf"/>
</dbReference>
<dbReference type="PANTHER" id="PTHR44196:SF1">
    <property type="entry name" value="DEHYDROGENASE_REDUCTASE SDR FAMILY MEMBER 7B"/>
    <property type="match status" value="1"/>
</dbReference>
<comment type="similarity">
    <text evidence="1">Belongs to the short-chain dehydrogenases/reductases (SDR) family.</text>
</comment>
<dbReference type="Proteomes" id="UP000242205">
    <property type="component" value="Chromosome"/>
</dbReference>
<keyword evidence="6" id="KW-1185">Reference proteome</keyword>
<dbReference type="RefSeq" id="WP_102246418.1">
    <property type="nucleotide sequence ID" value="NZ_CP025682.1"/>
</dbReference>
<dbReference type="InterPro" id="IPR002347">
    <property type="entry name" value="SDR_fam"/>
</dbReference>
<protein>
    <submittedName>
        <fullName evidence="5">Short-chain dehydrogenase</fullName>
    </submittedName>
</protein>
<organism evidence="5 6">
    <name type="scientific">Pseudazoarcus pumilus</name>
    <dbReference type="NCBI Taxonomy" id="2067960"/>
    <lineage>
        <taxon>Bacteria</taxon>
        <taxon>Pseudomonadati</taxon>
        <taxon>Pseudomonadota</taxon>
        <taxon>Betaproteobacteria</taxon>
        <taxon>Rhodocyclales</taxon>
        <taxon>Zoogloeaceae</taxon>
        <taxon>Pseudazoarcus</taxon>
    </lineage>
</organism>
<keyword evidence="2" id="KW-0560">Oxidoreductase</keyword>
<keyword evidence="3" id="KW-1133">Transmembrane helix</keyword>
<keyword evidence="3" id="KW-0812">Transmembrane</keyword>
<dbReference type="GO" id="GO:0016020">
    <property type="term" value="C:membrane"/>
    <property type="evidence" value="ECO:0007669"/>
    <property type="project" value="TreeGrafter"/>
</dbReference>
<gene>
    <name evidence="5" type="ORF">C0099_04980</name>
</gene>
<feature type="transmembrane region" description="Helical" evidence="3">
    <location>
        <begin position="218"/>
        <end position="236"/>
    </location>
</feature>
<evidence type="ECO:0000256" key="1">
    <source>
        <dbReference type="ARBA" id="ARBA00006484"/>
    </source>
</evidence>
<dbReference type="OrthoDB" id="335726at2"/>
<name>A0A2I6S518_9RHOO</name>
<dbReference type="AlphaFoldDB" id="A0A2I6S518"/>
<feature type="signal peptide" evidence="4">
    <location>
        <begin position="1"/>
        <end position="22"/>
    </location>
</feature>
<accession>A0A2I6S518</accession>
<evidence type="ECO:0000313" key="6">
    <source>
        <dbReference type="Proteomes" id="UP000242205"/>
    </source>
</evidence>
<dbReference type="SUPFAM" id="SSF51735">
    <property type="entry name" value="NAD(P)-binding Rossmann-fold domains"/>
    <property type="match status" value="1"/>
</dbReference>
<evidence type="ECO:0000256" key="4">
    <source>
        <dbReference type="SAM" id="SignalP"/>
    </source>
</evidence>
<dbReference type="PRINTS" id="PR00081">
    <property type="entry name" value="GDHRDH"/>
</dbReference>
<sequence length="246" mass="26343">MKRILIVGATSAIATACARLWAAEGAELFLVARNAERLAETVADLTPRGAAAVHGFELDVNDVHRHADMLEACAAALQQIDIVLIAHGTLPDQAACEADTELMLAEFATNAGATLALLNRLAARLEMQRCGTLAVISSVAGDRGRASNYVYGSAKAAVTACCEGLRARLFRHGVHVVTIKPGFVDTPMTRDLPLPRPLVISAEQAAARIVAGIARRRAVLYVPAFWAAIMFVIRSLPQPIFKRLRL</sequence>
<dbReference type="Pfam" id="PF00106">
    <property type="entry name" value="adh_short"/>
    <property type="match status" value="1"/>
</dbReference>
<keyword evidence="4" id="KW-0732">Signal</keyword>
<dbReference type="EMBL" id="CP025682">
    <property type="protein sequence ID" value="AUN94348.1"/>
    <property type="molecule type" value="Genomic_DNA"/>
</dbReference>
<dbReference type="NCBIfam" id="NF005489">
    <property type="entry name" value="PRK07102.1"/>
    <property type="match status" value="1"/>
</dbReference>
<evidence type="ECO:0000256" key="2">
    <source>
        <dbReference type="ARBA" id="ARBA00023002"/>
    </source>
</evidence>
<keyword evidence="3" id="KW-0472">Membrane</keyword>
<dbReference type="PROSITE" id="PS51257">
    <property type="entry name" value="PROKAR_LIPOPROTEIN"/>
    <property type="match status" value="1"/>
</dbReference>
<dbReference type="GO" id="GO:0016491">
    <property type="term" value="F:oxidoreductase activity"/>
    <property type="evidence" value="ECO:0007669"/>
    <property type="project" value="UniProtKB-KW"/>
</dbReference>